<dbReference type="Proteomes" id="UP000765509">
    <property type="component" value="Unassembled WGS sequence"/>
</dbReference>
<name>A0A9Q3DPB8_9BASI</name>
<organism evidence="1 2">
    <name type="scientific">Austropuccinia psidii MF-1</name>
    <dbReference type="NCBI Taxonomy" id="1389203"/>
    <lineage>
        <taxon>Eukaryota</taxon>
        <taxon>Fungi</taxon>
        <taxon>Dikarya</taxon>
        <taxon>Basidiomycota</taxon>
        <taxon>Pucciniomycotina</taxon>
        <taxon>Pucciniomycetes</taxon>
        <taxon>Pucciniales</taxon>
        <taxon>Sphaerophragmiaceae</taxon>
        <taxon>Austropuccinia</taxon>
    </lineage>
</organism>
<proteinExistence type="predicted"/>
<dbReference type="OrthoDB" id="10028501at2759"/>
<reference evidence="1" key="1">
    <citation type="submission" date="2021-03" db="EMBL/GenBank/DDBJ databases">
        <title>Draft genome sequence of rust myrtle Austropuccinia psidii MF-1, a brazilian biotype.</title>
        <authorList>
            <person name="Quecine M.C."/>
            <person name="Pachon D.M.R."/>
            <person name="Bonatelli M.L."/>
            <person name="Correr F.H."/>
            <person name="Franceschini L.M."/>
            <person name="Leite T.F."/>
            <person name="Margarido G.R.A."/>
            <person name="Almeida C.A."/>
            <person name="Ferrarezi J.A."/>
            <person name="Labate C.A."/>
        </authorList>
    </citation>
    <scope>NUCLEOTIDE SEQUENCE</scope>
    <source>
        <strain evidence="1">MF-1</strain>
    </source>
</reference>
<protein>
    <submittedName>
        <fullName evidence="1">Uncharacterized protein</fullName>
    </submittedName>
</protein>
<dbReference type="EMBL" id="AVOT02017866">
    <property type="protein sequence ID" value="MBW0504328.1"/>
    <property type="molecule type" value="Genomic_DNA"/>
</dbReference>
<keyword evidence="2" id="KW-1185">Reference proteome</keyword>
<evidence type="ECO:0000313" key="1">
    <source>
        <dbReference type="EMBL" id="MBW0504328.1"/>
    </source>
</evidence>
<dbReference type="AlphaFoldDB" id="A0A9Q3DPB8"/>
<comment type="caution">
    <text evidence="1">The sequence shown here is derived from an EMBL/GenBank/DDBJ whole genome shotgun (WGS) entry which is preliminary data.</text>
</comment>
<sequence>MRKELINVFYTYKNSLASDNEPLGTIKGHEVDITLNIDRPYPPVLRRPDYTASLRAIESLGKHIQELIQQGVLRKVGHSEGVEVTTPFIISWNND</sequence>
<evidence type="ECO:0000313" key="2">
    <source>
        <dbReference type="Proteomes" id="UP000765509"/>
    </source>
</evidence>
<gene>
    <name evidence="1" type="ORF">O181_044043</name>
</gene>
<accession>A0A9Q3DPB8</accession>